<dbReference type="GO" id="GO:0016491">
    <property type="term" value="F:oxidoreductase activity"/>
    <property type="evidence" value="ECO:0007669"/>
    <property type="project" value="UniProtKB-KW"/>
</dbReference>
<keyword evidence="2" id="KW-0285">Flavoprotein</keyword>
<dbReference type="InterPro" id="IPR029058">
    <property type="entry name" value="AB_hydrolase_fold"/>
</dbReference>
<dbReference type="AlphaFoldDB" id="A0A0C3CP34"/>
<dbReference type="Gene3D" id="3.40.50.1820">
    <property type="entry name" value="alpha/beta hydrolase"/>
    <property type="match status" value="2"/>
</dbReference>
<evidence type="ECO:0000256" key="1">
    <source>
        <dbReference type="ARBA" id="ARBA00001974"/>
    </source>
</evidence>
<feature type="non-terminal residue" evidence="5">
    <location>
        <position position="1"/>
    </location>
</feature>
<accession>A0A0C3CP34</accession>
<dbReference type="Proteomes" id="UP000054321">
    <property type="component" value="Unassembled WGS sequence"/>
</dbReference>
<evidence type="ECO:0008006" key="7">
    <source>
        <dbReference type="Google" id="ProtNLM"/>
    </source>
</evidence>
<protein>
    <recommendedName>
        <fullName evidence="7">AB hydrolase-1 domain-containing protein</fullName>
    </recommendedName>
</protein>
<comment type="cofactor">
    <cofactor evidence="1">
        <name>FAD</name>
        <dbReference type="ChEBI" id="CHEBI:57692"/>
    </cofactor>
</comment>
<organism evidence="5 6">
    <name type="scientific">Oidiodendron maius (strain Zn)</name>
    <dbReference type="NCBI Taxonomy" id="913774"/>
    <lineage>
        <taxon>Eukaryota</taxon>
        <taxon>Fungi</taxon>
        <taxon>Dikarya</taxon>
        <taxon>Ascomycota</taxon>
        <taxon>Pezizomycotina</taxon>
        <taxon>Leotiomycetes</taxon>
        <taxon>Leotiomycetes incertae sedis</taxon>
        <taxon>Myxotrichaceae</taxon>
        <taxon>Oidiodendron</taxon>
    </lineage>
</organism>
<evidence type="ECO:0000313" key="5">
    <source>
        <dbReference type="EMBL" id="KIN00759.1"/>
    </source>
</evidence>
<dbReference type="PANTHER" id="PTHR47470">
    <property type="entry name" value="CHOLESTEROL OXIDASE"/>
    <property type="match status" value="1"/>
</dbReference>
<dbReference type="HOGENOM" id="CLU_798236_0_0_1"/>
<dbReference type="OrthoDB" id="9974421at2759"/>
<reference evidence="5 6" key="1">
    <citation type="submission" date="2014-04" db="EMBL/GenBank/DDBJ databases">
        <authorList>
            <consortium name="DOE Joint Genome Institute"/>
            <person name="Kuo A."/>
            <person name="Martino E."/>
            <person name="Perotto S."/>
            <person name="Kohler A."/>
            <person name="Nagy L.G."/>
            <person name="Floudas D."/>
            <person name="Copeland A."/>
            <person name="Barry K.W."/>
            <person name="Cichocki N."/>
            <person name="Veneault-Fourrey C."/>
            <person name="LaButti K."/>
            <person name="Lindquist E.A."/>
            <person name="Lipzen A."/>
            <person name="Lundell T."/>
            <person name="Morin E."/>
            <person name="Murat C."/>
            <person name="Sun H."/>
            <person name="Tunlid A."/>
            <person name="Henrissat B."/>
            <person name="Grigoriev I.V."/>
            <person name="Hibbett D.S."/>
            <person name="Martin F."/>
            <person name="Nordberg H.P."/>
            <person name="Cantor M.N."/>
            <person name="Hua S.X."/>
        </authorList>
    </citation>
    <scope>NUCLEOTIDE SEQUENCE [LARGE SCALE GENOMIC DNA]</scope>
    <source>
        <strain evidence="5 6">Zn</strain>
    </source>
</reference>
<dbReference type="PANTHER" id="PTHR47470:SF1">
    <property type="entry name" value="FAD-DEPENDENT OXIDOREDUCTASE 2 FAD BINDING DOMAIN-CONTAINING PROTEIN"/>
    <property type="match status" value="1"/>
</dbReference>
<sequence>SRLYSAGTFLTYFIKQSTNALLKSFTAQQYPAMTYTDYINDARPDATYEIVASDHVHTLMYMWESQNPNIETKTIFMVPGASVDQQIFALPTIEVNAVDYFTRAGYRVYVTVHRICHLEVARNNWTTYDARLDIRACLEMIREREGEEKIYTICHSCAGPIPFDKLYAMFGGKWFSCSSSPDDTFFQRLINQVLRFYPDTREEICNNVSCHRCSLVFGRLWNHHNLNEATHRQIDRFFGGINMTLLHLLMQMGVRGSATSNAPLFEDLATDTNLKRLKGIPIMLFSGGDNHVLDPRCTDMTYGILRDRFSPELYERHVIPGYGHLDCWIGRQAYKDVYPIVRRQVDNV</sequence>
<proteinExistence type="predicted"/>
<dbReference type="SUPFAM" id="SSF53474">
    <property type="entry name" value="alpha/beta-Hydrolases"/>
    <property type="match status" value="1"/>
</dbReference>
<evidence type="ECO:0000256" key="3">
    <source>
        <dbReference type="ARBA" id="ARBA00022827"/>
    </source>
</evidence>
<dbReference type="EMBL" id="KN832877">
    <property type="protein sequence ID" value="KIN00759.1"/>
    <property type="molecule type" value="Genomic_DNA"/>
</dbReference>
<dbReference type="InParanoid" id="A0A0C3CP34"/>
<name>A0A0C3CP34_OIDMZ</name>
<dbReference type="InterPro" id="IPR052542">
    <property type="entry name" value="Cholesterol_Oxidase"/>
</dbReference>
<keyword evidence="3" id="KW-0274">FAD</keyword>
<evidence type="ECO:0000256" key="4">
    <source>
        <dbReference type="ARBA" id="ARBA00023002"/>
    </source>
</evidence>
<evidence type="ECO:0000256" key="2">
    <source>
        <dbReference type="ARBA" id="ARBA00022630"/>
    </source>
</evidence>
<dbReference type="STRING" id="913774.A0A0C3CP34"/>
<keyword evidence="6" id="KW-1185">Reference proteome</keyword>
<feature type="non-terminal residue" evidence="5">
    <location>
        <position position="348"/>
    </location>
</feature>
<evidence type="ECO:0000313" key="6">
    <source>
        <dbReference type="Proteomes" id="UP000054321"/>
    </source>
</evidence>
<reference evidence="6" key="2">
    <citation type="submission" date="2015-01" db="EMBL/GenBank/DDBJ databases">
        <title>Evolutionary Origins and Diversification of the Mycorrhizal Mutualists.</title>
        <authorList>
            <consortium name="DOE Joint Genome Institute"/>
            <consortium name="Mycorrhizal Genomics Consortium"/>
            <person name="Kohler A."/>
            <person name="Kuo A."/>
            <person name="Nagy L.G."/>
            <person name="Floudas D."/>
            <person name="Copeland A."/>
            <person name="Barry K.W."/>
            <person name="Cichocki N."/>
            <person name="Veneault-Fourrey C."/>
            <person name="LaButti K."/>
            <person name="Lindquist E.A."/>
            <person name="Lipzen A."/>
            <person name="Lundell T."/>
            <person name="Morin E."/>
            <person name="Murat C."/>
            <person name="Riley R."/>
            <person name="Ohm R."/>
            <person name="Sun H."/>
            <person name="Tunlid A."/>
            <person name="Henrissat B."/>
            <person name="Grigoriev I.V."/>
            <person name="Hibbett D.S."/>
            <person name="Martin F."/>
        </authorList>
    </citation>
    <scope>NUCLEOTIDE SEQUENCE [LARGE SCALE GENOMIC DNA]</scope>
    <source>
        <strain evidence="6">Zn</strain>
    </source>
</reference>
<gene>
    <name evidence="5" type="ORF">OIDMADRAFT_77946</name>
</gene>
<keyword evidence="4" id="KW-0560">Oxidoreductase</keyword>